<dbReference type="InterPro" id="IPR025669">
    <property type="entry name" value="AAA_dom"/>
</dbReference>
<dbReference type="Pfam" id="PF13614">
    <property type="entry name" value="AAA_31"/>
    <property type="match status" value="1"/>
</dbReference>
<dbReference type="InterPro" id="IPR027417">
    <property type="entry name" value="P-loop_NTPase"/>
</dbReference>
<protein>
    <submittedName>
        <fullName evidence="2">Unannotated protein</fullName>
    </submittedName>
</protein>
<evidence type="ECO:0000313" key="2">
    <source>
        <dbReference type="EMBL" id="CAB4652262.1"/>
    </source>
</evidence>
<proteinExistence type="predicted"/>
<accession>A0A6J6KRY6</accession>
<dbReference type="SUPFAM" id="SSF52540">
    <property type="entry name" value="P-loop containing nucleoside triphosphate hydrolases"/>
    <property type="match status" value="1"/>
</dbReference>
<reference evidence="2" key="1">
    <citation type="submission" date="2020-05" db="EMBL/GenBank/DDBJ databases">
        <authorList>
            <person name="Chiriac C."/>
            <person name="Salcher M."/>
            <person name="Ghai R."/>
            <person name="Kavagutti S V."/>
        </authorList>
    </citation>
    <scope>NUCLEOTIDE SEQUENCE</scope>
</reference>
<dbReference type="FunFam" id="3.40.50.300:FF:000285">
    <property type="entry name" value="Sporulation initiation inhibitor Soj"/>
    <property type="match status" value="1"/>
</dbReference>
<dbReference type="InterPro" id="IPR050678">
    <property type="entry name" value="DNA_Partitioning_ATPase"/>
</dbReference>
<name>A0A6J6KRY6_9ZZZZ</name>
<feature type="domain" description="AAA" evidence="1">
    <location>
        <begin position="82"/>
        <end position="260"/>
    </location>
</feature>
<gene>
    <name evidence="2" type="ORF">UFOPK2171_00730</name>
</gene>
<dbReference type="Gene3D" id="3.40.50.300">
    <property type="entry name" value="P-loop containing nucleotide triphosphate hydrolases"/>
    <property type="match status" value="1"/>
</dbReference>
<dbReference type="PANTHER" id="PTHR13696:SF99">
    <property type="entry name" value="COBYRINIC ACID AC-DIAMIDE SYNTHASE"/>
    <property type="match status" value="1"/>
</dbReference>
<dbReference type="AlphaFoldDB" id="A0A6J6KRY6"/>
<dbReference type="EMBL" id="CAEZWD010000091">
    <property type="protein sequence ID" value="CAB4652262.1"/>
    <property type="molecule type" value="Genomic_DNA"/>
</dbReference>
<sequence>MTVPIPQDQSLSDPLAATAMPVSAPIATESTPVLPIDHEASVTPIVTTEETKSPGVILGLTGRPLPTFSAPKPLSSHGPAYIIAMTNQKGGVGKTTTTINLGAALAEAGRKVLMVDMDPQGSLSIGLGVNPDDLGGKRTVYDMLMDSSSVPASDVVMKTSVTGLDLLPANIQLSAAELRLAGEVASEYALDRAFESVRPLYDYILIDCQPSLGLLTVNALTAADGVVIPMECEFFALRGVEMLRETITKVQERLNNRLTIDGVLPTMVDARTLHTRETIQAVLDAFGDSVFHTTISRTVKFPETTKAGVSIIEQAPNSSGAQNYRNLAWELVSRLEAQGSVAK</sequence>
<organism evidence="2">
    <name type="scientific">freshwater metagenome</name>
    <dbReference type="NCBI Taxonomy" id="449393"/>
    <lineage>
        <taxon>unclassified sequences</taxon>
        <taxon>metagenomes</taxon>
        <taxon>ecological metagenomes</taxon>
    </lineage>
</organism>
<evidence type="ECO:0000259" key="1">
    <source>
        <dbReference type="Pfam" id="PF13614"/>
    </source>
</evidence>
<dbReference type="CDD" id="cd02042">
    <property type="entry name" value="ParAB_family"/>
    <property type="match status" value="1"/>
</dbReference>
<dbReference type="PANTHER" id="PTHR13696">
    <property type="entry name" value="P-LOOP CONTAINING NUCLEOSIDE TRIPHOSPHATE HYDROLASE"/>
    <property type="match status" value="1"/>
</dbReference>